<proteinExistence type="predicted"/>
<sequence>MLRSSKIPSSSGKPCCHHIGSVATVGMPVSSCNICGAGTSRLASPRNLFSTKPLISVRSSGGSSAQVPYRWANAPPRSMSVTSRQAAWQCLATRMLTMSLSCKLISAGEPAPSITTTSFPARSASRAAAICGQTLRLRPRQGMAVSSAFTCPSNTTWLCVSASGFSSSGFIRTSGTALAASA</sequence>
<evidence type="ECO:0000313" key="1">
    <source>
        <dbReference type="EMBL" id="OIQ68798.1"/>
    </source>
</evidence>
<gene>
    <name evidence="1" type="ORF">GALL_496060</name>
</gene>
<organism evidence="1">
    <name type="scientific">mine drainage metagenome</name>
    <dbReference type="NCBI Taxonomy" id="410659"/>
    <lineage>
        <taxon>unclassified sequences</taxon>
        <taxon>metagenomes</taxon>
        <taxon>ecological metagenomes</taxon>
    </lineage>
</organism>
<accession>A0A1J5PBT2</accession>
<name>A0A1J5PBT2_9ZZZZ</name>
<reference evidence="1" key="1">
    <citation type="submission" date="2016-10" db="EMBL/GenBank/DDBJ databases">
        <title>Sequence of Gallionella enrichment culture.</title>
        <authorList>
            <person name="Poehlein A."/>
            <person name="Muehling M."/>
            <person name="Daniel R."/>
        </authorList>
    </citation>
    <scope>NUCLEOTIDE SEQUENCE</scope>
</reference>
<dbReference type="EMBL" id="MLJW01005100">
    <property type="protein sequence ID" value="OIQ68798.1"/>
    <property type="molecule type" value="Genomic_DNA"/>
</dbReference>
<dbReference type="AlphaFoldDB" id="A0A1J5PBT2"/>
<protein>
    <submittedName>
        <fullName evidence="1">Uncharacterized protein</fullName>
    </submittedName>
</protein>
<comment type="caution">
    <text evidence="1">The sequence shown here is derived from an EMBL/GenBank/DDBJ whole genome shotgun (WGS) entry which is preliminary data.</text>
</comment>